<evidence type="ECO:0000313" key="1">
    <source>
        <dbReference type="EMBL" id="ADE29912.1"/>
    </source>
</evidence>
<accession>D5AWX3</accession>
<proteinExistence type="predicted"/>
<protein>
    <submittedName>
        <fullName evidence="1">Uncharacterized protein</fullName>
    </submittedName>
</protein>
<organism evidence="1 2">
    <name type="scientific">Rickettsia prowazekii (strain Rp22)</name>
    <dbReference type="NCBI Taxonomy" id="449216"/>
    <lineage>
        <taxon>Bacteria</taxon>
        <taxon>Pseudomonadati</taxon>
        <taxon>Pseudomonadota</taxon>
        <taxon>Alphaproteobacteria</taxon>
        <taxon>Rickettsiales</taxon>
        <taxon>Rickettsiaceae</taxon>
        <taxon>Rickettsieae</taxon>
        <taxon>Rickettsia</taxon>
        <taxon>typhus group</taxon>
    </lineage>
</organism>
<dbReference type="AlphaFoldDB" id="D5AWX3"/>
<gene>
    <name evidence="1" type="ORF">rpr22_0409</name>
</gene>
<dbReference type="EMBL" id="CP001584">
    <property type="protein sequence ID" value="ADE29912.1"/>
    <property type="molecule type" value="Genomic_DNA"/>
</dbReference>
<reference evidence="1 2" key="1">
    <citation type="journal article" date="2010" name="Genome Res.">
        <title>Genomic, proteomic, and transcriptomic analysis of virulent and avirulent Rickettsia prowazekii reveals its adaptive mutation capabilities.</title>
        <authorList>
            <person name="Bechah Y."/>
            <person name="El Karkouri K."/>
            <person name="Mediannikov O."/>
            <person name="Leroy Q."/>
            <person name="Pelletier N."/>
            <person name="Robert C."/>
            <person name="Medigue C."/>
            <person name="Mege J.L."/>
            <person name="Raoult D."/>
        </authorList>
    </citation>
    <scope>NUCLEOTIDE SEQUENCE [LARGE SCALE GENOMIC DNA]</scope>
    <source>
        <strain evidence="1 2">Rp22</strain>
    </source>
</reference>
<name>D5AWX3_RICPP</name>
<dbReference type="Proteomes" id="UP000006931">
    <property type="component" value="Chromosome"/>
</dbReference>
<dbReference type="HOGENOM" id="CLU_3157277_0_0_5"/>
<dbReference type="KEGG" id="rpq:rpr22_0409"/>
<evidence type="ECO:0000313" key="2">
    <source>
        <dbReference type="Proteomes" id="UP000006931"/>
    </source>
</evidence>
<sequence>MYILFFTIFIVVLNVIRITYLVQKKNLIKCISHDYDMAFLFQDMLQNF</sequence>